<sequence length="170" mass="19204">MYIATIARWLLTRISTCVARMHTMTGICGNGYTILNVTKGEATMNDLISREAAIKMLQEKAQGYVVSMFATMTECNIAKIVAMECANELNGLPVIDAELVRRGVWEWYEDWWNGECDEYGWRCSVCGVSLADSIEEAISERPDLDDPDKVPTMKRCPNCEARMDLEDDDE</sequence>
<protein>
    <submittedName>
        <fullName evidence="1">Rubredoxin iron binding domains containing a</fullName>
    </submittedName>
</protein>
<evidence type="ECO:0000313" key="1">
    <source>
        <dbReference type="EMBL" id="DAE02863.1"/>
    </source>
</evidence>
<proteinExistence type="predicted"/>
<accession>A0A8S5P6T7</accession>
<organism evidence="1">
    <name type="scientific">Siphoviridae sp. ctrvp54</name>
    <dbReference type="NCBI Taxonomy" id="2825690"/>
    <lineage>
        <taxon>Viruses</taxon>
        <taxon>Duplodnaviria</taxon>
        <taxon>Heunggongvirae</taxon>
        <taxon>Uroviricota</taxon>
        <taxon>Caudoviricetes</taxon>
    </lineage>
</organism>
<name>A0A8S5P6T7_9CAUD</name>
<dbReference type="EMBL" id="BK015354">
    <property type="protein sequence ID" value="DAE02863.1"/>
    <property type="molecule type" value="Genomic_DNA"/>
</dbReference>
<reference evidence="1" key="1">
    <citation type="journal article" date="2021" name="Proc. Natl. Acad. Sci. U.S.A.">
        <title>A Catalog of Tens of Thousands of Viruses from Human Metagenomes Reveals Hidden Associations with Chronic Diseases.</title>
        <authorList>
            <person name="Tisza M.J."/>
            <person name="Buck C.B."/>
        </authorList>
    </citation>
    <scope>NUCLEOTIDE SEQUENCE</scope>
    <source>
        <strain evidence="1">Ctrvp54</strain>
    </source>
</reference>